<feature type="domain" description="HTH arsR-type" evidence="5">
    <location>
        <begin position="1"/>
        <end position="80"/>
    </location>
</feature>
<dbReference type="Gene3D" id="1.10.10.10">
    <property type="entry name" value="Winged helix-like DNA-binding domain superfamily/Winged helix DNA-binding domain"/>
    <property type="match status" value="1"/>
</dbReference>
<dbReference type="InterPro" id="IPR001763">
    <property type="entry name" value="Rhodanese-like_dom"/>
</dbReference>
<protein>
    <recommendedName>
        <fullName evidence="8">ArsR family transcriptional regulator</fullName>
    </recommendedName>
</protein>
<comment type="caution">
    <text evidence="6">The sequence shown here is derived from an EMBL/GenBank/DDBJ whole genome shotgun (WGS) entry which is preliminary data.</text>
</comment>
<name>A0ABP9WMR7_9MICO</name>
<evidence type="ECO:0000256" key="2">
    <source>
        <dbReference type="ARBA" id="ARBA00023125"/>
    </source>
</evidence>
<dbReference type="Gene3D" id="3.40.250.10">
    <property type="entry name" value="Rhodanese-like domain"/>
    <property type="match status" value="1"/>
</dbReference>
<dbReference type="PROSITE" id="PS50206">
    <property type="entry name" value="RHODANESE_3"/>
    <property type="match status" value="1"/>
</dbReference>
<dbReference type="CDD" id="cd00090">
    <property type="entry name" value="HTH_ARSR"/>
    <property type="match status" value="1"/>
</dbReference>
<dbReference type="InterPro" id="IPR036873">
    <property type="entry name" value="Rhodanese-like_dom_sf"/>
</dbReference>
<dbReference type="Pfam" id="PF01022">
    <property type="entry name" value="HTH_5"/>
    <property type="match status" value="1"/>
</dbReference>
<feature type="domain" description="Rhodanese" evidence="4">
    <location>
        <begin position="73"/>
        <end position="146"/>
    </location>
</feature>
<dbReference type="SUPFAM" id="SSF46785">
    <property type="entry name" value="Winged helix' DNA-binding domain"/>
    <property type="match status" value="1"/>
</dbReference>
<dbReference type="EMBL" id="BAABRR010000017">
    <property type="protein sequence ID" value="GAA5520006.1"/>
    <property type="molecule type" value="Genomic_DNA"/>
</dbReference>
<dbReference type="InterPro" id="IPR001845">
    <property type="entry name" value="HTH_ArsR_DNA-bd_dom"/>
</dbReference>
<evidence type="ECO:0008006" key="8">
    <source>
        <dbReference type="Google" id="ProtNLM"/>
    </source>
</evidence>
<dbReference type="PANTHER" id="PTHR43132">
    <property type="entry name" value="ARSENICAL RESISTANCE OPERON REPRESSOR ARSR-RELATED"/>
    <property type="match status" value="1"/>
</dbReference>
<dbReference type="InterPro" id="IPR011991">
    <property type="entry name" value="ArsR-like_HTH"/>
</dbReference>
<dbReference type="Proteomes" id="UP001426770">
    <property type="component" value="Unassembled WGS sequence"/>
</dbReference>
<dbReference type="PROSITE" id="PS50987">
    <property type="entry name" value="HTH_ARSR_2"/>
    <property type="match status" value="1"/>
</dbReference>
<accession>A0ABP9WMR7</accession>
<dbReference type="PANTHER" id="PTHR43132:SF2">
    <property type="entry name" value="ARSENICAL RESISTANCE OPERON REPRESSOR ARSR-RELATED"/>
    <property type="match status" value="1"/>
</dbReference>
<sequence>MGHPARLEVLERLAQRPHTVTDLATVLRASVTTVSAQLHVLRGAGLVTATREGTSIRYALAAPDVARLVTAVIDTAVRVRADAREALFARLPDGVSIASAAATLDPDAVVVLYCRGRLCTLPHEAARLLADAGFDARVLPTGELERKGASA</sequence>
<dbReference type="InterPro" id="IPR036388">
    <property type="entry name" value="WH-like_DNA-bd_sf"/>
</dbReference>
<proteinExistence type="predicted"/>
<dbReference type="SMART" id="SM00418">
    <property type="entry name" value="HTH_ARSR"/>
    <property type="match status" value="1"/>
</dbReference>
<evidence type="ECO:0000313" key="7">
    <source>
        <dbReference type="Proteomes" id="UP001426770"/>
    </source>
</evidence>
<evidence type="ECO:0000313" key="6">
    <source>
        <dbReference type="EMBL" id="GAA5520006.1"/>
    </source>
</evidence>
<keyword evidence="2" id="KW-0238">DNA-binding</keyword>
<dbReference type="SUPFAM" id="SSF52821">
    <property type="entry name" value="Rhodanese/Cell cycle control phosphatase"/>
    <property type="match status" value="1"/>
</dbReference>
<dbReference type="InterPro" id="IPR051011">
    <property type="entry name" value="Metal_resp_trans_reg"/>
</dbReference>
<gene>
    <name evidence="6" type="ORF">Lsed01_02467</name>
</gene>
<dbReference type="NCBIfam" id="NF033788">
    <property type="entry name" value="HTH_metalloreg"/>
    <property type="match status" value="1"/>
</dbReference>
<dbReference type="InterPro" id="IPR036390">
    <property type="entry name" value="WH_DNA-bd_sf"/>
</dbReference>
<reference evidence="6 7" key="1">
    <citation type="submission" date="2024-02" db="EMBL/GenBank/DDBJ databases">
        <title>Lysinimicrobium sediminis NBRC 112286.</title>
        <authorList>
            <person name="Ichikawa N."/>
            <person name="Katano-Makiyama Y."/>
            <person name="Hidaka K."/>
        </authorList>
    </citation>
    <scope>NUCLEOTIDE SEQUENCE [LARGE SCALE GENOMIC DNA]</scope>
    <source>
        <strain evidence="6 7">NBRC 112286</strain>
    </source>
</reference>
<keyword evidence="3" id="KW-0804">Transcription</keyword>
<organism evidence="6 7">
    <name type="scientific">Demequina sediminis</name>
    <dbReference type="NCBI Taxonomy" id="1930058"/>
    <lineage>
        <taxon>Bacteria</taxon>
        <taxon>Bacillati</taxon>
        <taxon>Actinomycetota</taxon>
        <taxon>Actinomycetes</taxon>
        <taxon>Micrococcales</taxon>
        <taxon>Demequinaceae</taxon>
        <taxon>Demequina</taxon>
    </lineage>
</organism>
<evidence type="ECO:0000259" key="4">
    <source>
        <dbReference type="PROSITE" id="PS50206"/>
    </source>
</evidence>
<keyword evidence="1" id="KW-0805">Transcription regulation</keyword>
<keyword evidence="7" id="KW-1185">Reference proteome</keyword>
<evidence type="ECO:0000256" key="3">
    <source>
        <dbReference type="ARBA" id="ARBA00023163"/>
    </source>
</evidence>
<evidence type="ECO:0000259" key="5">
    <source>
        <dbReference type="PROSITE" id="PS50987"/>
    </source>
</evidence>
<evidence type="ECO:0000256" key="1">
    <source>
        <dbReference type="ARBA" id="ARBA00023015"/>
    </source>
</evidence>